<reference evidence="2 3" key="1">
    <citation type="journal article" date="2019" name="Nat. Med.">
        <title>A library of human gut bacterial isolates paired with longitudinal multiomics data enables mechanistic microbiome research.</title>
        <authorList>
            <person name="Poyet M."/>
            <person name="Groussin M."/>
            <person name="Gibbons S.M."/>
            <person name="Avila-Pacheco J."/>
            <person name="Jiang X."/>
            <person name="Kearney S.M."/>
            <person name="Perrotta A.R."/>
            <person name="Berdy B."/>
            <person name="Zhao S."/>
            <person name="Lieberman T.D."/>
            <person name="Swanson P.K."/>
            <person name="Smith M."/>
            <person name="Roesemann S."/>
            <person name="Alexander J.E."/>
            <person name="Rich S.A."/>
            <person name="Livny J."/>
            <person name="Vlamakis H."/>
            <person name="Clish C."/>
            <person name="Bullock K."/>
            <person name="Deik A."/>
            <person name="Scott J."/>
            <person name="Pierce K.A."/>
            <person name="Xavier R.J."/>
            <person name="Alm E.J."/>
        </authorList>
    </citation>
    <scope>NUCLEOTIDE SEQUENCE [LARGE SCALE GENOMIC DNA]</scope>
    <source>
        <strain evidence="2 3">BIOML-A2</strain>
    </source>
</reference>
<dbReference type="SUPFAM" id="SSF48371">
    <property type="entry name" value="ARM repeat"/>
    <property type="match status" value="1"/>
</dbReference>
<dbReference type="PANTHER" id="PTHR36698:SF3">
    <property type="entry name" value="ABC-TYPE TRANSPORT AUXILIARY LIPOPROTEIN COMPONENT DOMAIN-CONTAINING PROTEIN"/>
    <property type="match status" value="1"/>
</dbReference>
<sequence>MGVKTNYFRLGLFVVAAIAAAIASILILLGPSLGKPYAEMETYFQFSISGLEVGAPVKFRGIQVGQVQEILLSTEAYPSSSQEILSETKAVAVVRMRMELAGKEVESHLQDYINHGLRIQTQLAGITGSLYLSVDFLDPKKYPADRVPFDWKPKYLFVPSAPSLSNEIVENVKGFLASLDSLNINKDLQETVPVIQSLIANLERIANGIDPSSFNKLGSSLSNLLNQADNKINQFDINQLNTLIAQLDKSAEQIGNLSQKAETKQLVTNLTNLSRNLNQMVSNNGYDVTVTLMNLSKIAQNLKNLTNNISDSASEFLAPAPKTAEPFQVNK</sequence>
<evidence type="ECO:0000259" key="1">
    <source>
        <dbReference type="Pfam" id="PF02470"/>
    </source>
</evidence>
<dbReference type="RefSeq" id="WP_155165917.1">
    <property type="nucleotide sequence ID" value="NZ_CAJUON010000005.1"/>
</dbReference>
<dbReference type="PANTHER" id="PTHR36698">
    <property type="entry name" value="BLL5892 PROTEIN"/>
    <property type="match status" value="1"/>
</dbReference>
<name>A0A6I3RZJ2_9BURK</name>
<dbReference type="AlphaFoldDB" id="A0A6I3RZJ2"/>
<dbReference type="EMBL" id="WNCL01000019">
    <property type="protein sequence ID" value="MTU43467.1"/>
    <property type="molecule type" value="Genomic_DNA"/>
</dbReference>
<comment type="caution">
    <text evidence="2">The sequence shown here is derived from an EMBL/GenBank/DDBJ whole genome shotgun (WGS) entry which is preliminary data.</text>
</comment>
<accession>A0A6I3RZJ2</accession>
<protein>
    <submittedName>
        <fullName evidence="2">MCE family protein</fullName>
    </submittedName>
</protein>
<gene>
    <name evidence="2" type="ORF">GMD42_07490</name>
</gene>
<proteinExistence type="predicted"/>
<dbReference type="InterPro" id="IPR003399">
    <property type="entry name" value="Mce/MlaD"/>
</dbReference>
<feature type="domain" description="Mce/MlaD" evidence="1">
    <location>
        <begin position="47"/>
        <end position="135"/>
    </location>
</feature>
<dbReference type="Proteomes" id="UP000462362">
    <property type="component" value="Unassembled WGS sequence"/>
</dbReference>
<organism evidence="2 3">
    <name type="scientific">Parasutterella excrementihominis</name>
    <dbReference type="NCBI Taxonomy" id="487175"/>
    <lineage>
        <taxon>Bacteria</taxon>
        <taxon>Pseudomonadati</taxon>
        <taxon>Pseudomonadota</taxon>
        <taxon>Betaproteobacteria</taxon>
        <taxon>Burkholderiales</taxon>
        <taxon>Sutterellaceae</taxon>
        <taxon>Parasutterella</taxon>
    </lineage>
</organism>
<dbReference type="InterPro" id="IPR016024">
    <property type="entry name" value="ARM-type_fold"/>
</dbReference>
<evidence type="ECO:0000313" key="3">
    <source>
        <dbReference type="Proteomes" id="UP000462362"/>
    </source>
</evidence>
<dbReference type="Pfam" id="PF02470">
    <property type="entry name" value="MlaD"/>
    <property type="match status" value="1"/>
</dbReference>
<evidence type="ECO:0000313" key="2">
    <source>
        <dbReference type="EMBL" id="MTU43467.1"/>
    </source>
</evidence>